<dbReference type="AlphaFoldDB" id="A0A3M7T5C8"/>
<name>A0A3M7T5C8_BRAPC</name>
<proteinExistence type="predicted"/>
<comment type="caution">
    <text evidence="1">The sequence shown here is derived from an EMBL/GenBank/DDBJ whole genome shotgun (WGS) entry which is preliminary data.</text>
</comment>
<accession>A0A3M7T5C8</accession>
<evidence type="ECO:0000313" key="2">
    <source>
        <dbReference type="Proteomes" id="UP000276133"/>
    </source>
</evidence>
<gene>
    <name evidence="1" type="ORF">BpHYR1_008541</name>
</gene>
<dbReference type="EMBL" id="REGN01000289">
    <property type="protein sequence ID" value="RNA43028.1"/>
    <property type="molecule type" value="Genomic_DNA"/>
</dbReference>
<sequence>MNISKYCAICCSFCCYRIRYIFIFWSKAETRYEKESKLGIYSEEQNGGAFFKKHSDFILFRYHSVPSDWNGCDGMDGWIDGMGMLFK</sequence>
<protein>
    <submittedName>
        <fullName evidence="1">Uncharacterized protein</fullName>
    </submittedName>
</protein>
<reference evidence="1 2" key="1">
    <citation type="journal article" date="2018" name="Sci. Rep.">
        <title>Genomic signatures of local adaptation to the degree of environmental predictability in rotifers.</title>
        <authorList>
            <person name="Franch-Gras L."/>
            <person name="Hahn C."/>
            <person name="Garcia-Roger E.M."/>
            <person name="Carmona M.J."/>
            <person name="Serra M."/>
            <person name="Gomez A."/>
        </authorList>
    </citation>
    <scope>NUCLEOTIDE SEQUENCE [LARGE SCALE GENOMIC DNA]</scope>
    <source>
        <strain evidence="1">HYR1</strain>
    </source>
</reference>
<keyword evidence="2" id="KW-1185">Reference proteome</keyword>
<dbReference type="Proteomes" id="UP000276133">
    <property type="component" value="Unassembled WGS sequence"/>
</dbReference>
<organism evidence="1 2">
    <name type="scientific">Brachionus plicatilis</name>
    <name type="common">Marine rotifer</name>
    <name type="synonym">Brachionus muelleri</name>
    <dbReference type="NCBI Taxonomy" id="10195"/>
    <lineage>
        <taxon>Eukaryota</taxon>
        <taxon>Metazoa</taxon>
        <taxon>Spiralia</taxon>
        <taxon>Gnathifera</taxon>
        <taxon>Rotifera</taxon>
        <taxon>Eurotatoria</taxon>
        <taxon>Monogononta</taxon>
        <taxon>Pseudotrocha</taxon>
        <taxon>Ploima</taxon>
        <taxon>Brachionidae</taxon>
        <taxon>Brachionus</taxon>
    </lineage>
</organism>
<evidence type="ECO:0000313" key="1">
    <source>
        <dbReference type="EMBL" id="RNA43028.1"/>
    </source>
</evidence>